<gene>
    <name evidence="3" type="ORF">LSINAPIS_LOCUS7573</name>
</gene>
<evidence type="ECO:0000256" key="1">
    <source>
        <dbReference type="ARBA" id="ARBA00023254"/>
    </source>
</evidence>
<dbReference type="AlphaFoldDB" id="A0A5E4QER1"/>
<protein>
    <submittedName>
        <fullName evidence="3">Uncharacterized protein</fullName>
    </submittedName>
</protein>
<evidence type="ECO:0000313" key="3">
    <source>
        <dbReference type="EMBL" id="VVC95966.1"/>
    </source>
</evidence>
<reference evidence="3 4" key="1">
    <citation type="submission" date="2017-07" db="EMBL/GenBank/DDBJ databases">
        <authorList>
            <person name="Talla V."/>
            <person name="Backstrom N."/>
        </authorList>
    </citation>
    <scope>NUCLEOTIDE SEQUENCE [LARGE SCALE GENOMIC DNA]</scope>
</reference>
<dbReference type="InterPro" id="IPR042123">
    <property type="entry name" value="Zip3/RNF212-like"/>
</dbReference>
<proteinExistence type="predicted"/>
<dbReference type="PANTHER" id="PTHR22663">
    <property type="entry name" value="RING FINGER PROTEIN NARYA-RELATED"/>
    <property type="match status" value="1"/>
</dbReference>
<dbReference type="Proteomes" id="UP000324832">
    <property type="component" value="Unassembled WGS sequence"/>
</dbReference>
<evidence type="ECO:0000313" key="4">
    <source>
        <dbReference type="Proteomes" id="UP000324832"/>
    </source>
</evidence>
<evidence type="ECO:0000256" key="2">
    <source>
        <dbReference type="SAM" id="MobiDB-lite"/>
    </source>
</evidence>
<sequence length="143" mass="16114">MFCTNCLSNGAEENACLVCRAPCTLMKLVPDMNSDIQDYFTEPEELLKKSCDIIQFQRRHRHRLLSYLLQANKFRHSAFPFRPAAISLPASFRPPPPTSGPQKAPPTANDQVKHVTQDIIDGNDASHSRVSRVQQFFKASLTV</sequence>
<dbReference type="GO" id="GO:0000795">
    <property type="term" value="C:synaptonemal complex"/>
    <property type="evidence" value="ECO:0007669"/>
    <property type="project" value="InterPro"/>
</dbReference>
<dbReference type="GO" id="GO:0007131">
    <property type="term" value="P:reciprocal meiotic recombination"/>
    <property type="evidence" value="ECO:0007669"/>
    <property type="project" value="InterPro"/>
</dbReference>
<keyword evidence="1" id="KW-0469">Meiosis</keyword>
<dbReference type="PANTHER" id="PTHR22663:SF17">
    <property type="entry name" value="RING FINGER PROTEIN NARYA-RELATED"/>
    <property type="match status" value="1"/>
</dbReference>
<dbReference type="GO" id="GO:0016925">
    <property type="term" value="P:protein sumoylation"/>
    <property type="evidence" value="ECO:0007669"/>
    <property type="project" value="TreeGrafter"/>
</dbReference>
<dbReference type="EMBL" id="FZQP02002515">
    <property type="protein sequence ID" value="VVC95966.1"/>
    <property type="molecule type" value="Genomic_DNA"/>
</dbReference>
<feature type="region of interest" description="Disordered" evidence="2">
    <location>
        <begin position="89"/>
        <end position="111"/>
    </location>
</feature>
<organism evidence="3 4">
    <name type="scientific">Leptidea sinapis</name>
    <dbReference type="NCBI Taxonomy" id="189913"/>
    <lineage>
        <taxon>Eukaryota</taxon>
        <taxon>Metazoa</taxon>
        <taxon>Ecdysozoa</taxon>
        <taxon>Arthropoda</taxon>
        <taxon>Hexapoda</taxon>
        <taxon>Insecta</taxon>
        <taxon>Pterygota</taxon>
        <taxon>Neoptera</taxon>
        <taxon>Endopterygota</taxon>
        <taxon>Lepidoptera</taxon>
        <taxon>Glossata</taxon>
        <taxon>Ditrysia</taxon>
        <taxon>Papilionoidea</taxon>
        <taxon>Pieridae</taxon>
        <taxon>Dismorphiinae</taxon>
        <taxon>Leptidea</taxon>
    </lineage>
</organism>
<name>A0A5E4QER1_9NEOP</name>
<accession>A0A5E4QER1</accession>
<dbReference type="GO" id="GO:0019789">
    <property type="term" value="F:SUMO transferase activity"/>
    <property type="evidence" value="ECO:0007669"/>
    <property type="project" value="InterPro"/>
</dbReference>
<keyword evidence="4" id="KW-1185">Reference proteome</keyword>
<dbReference type="GO" id="GO:0007129">
    <property type="term" value="P:homologous chromosome pairing at meiosis"/>
    <property type="evidence" value="ECO:0007669"/>
    <property type="project" value="TreeGrafter"/>
</dbReference>